<dbReference type="EMBL" id="ACSJ01000007">
    <property type="protein sequence ID" value="EES90567.1"/>
    <property type="molecule type" value="Genomic_DNA"/>
</dbReference>
<protein>
    <recommendedName>
        <fullName evidence="4">Dihydroorotate dehydrogenase</fullName>
    </recommendedName>
</protein>
<comment type="caution">
    <text evidence="2">The sequence shown here is derived from an EMBL/GenBank/DDBJ whole genome shotgun (WGS) entry which is preliminary data.</text>
</comment>
<evidence type="ECO:0000313" key="2">
    <source>
        <dbReference type="EMBL" id="EES90567.1"/>
    </source>
</evidence>
<comment type="similarity">
    <text evidence="1">Belongs to the UPF0751 family.</text>
</comment>
<gene>
    <name evidence="2" type="ORF">CLG_B1836</name>
</gene>
<reference evidence="2 3" key="1">
    <citation type="submission" date="2009-10" db="EMBL/GenBank/DDBJ databases">
        <authorList>
            <person name="Shrivastava S."/>
            <person name="Brinkac L.B."/>
            <person name="Brown J.L."/>
            <person name="Bruce D.B."/>
            <person name="Detter C."/>
            <person name="Green L.D."/>
            <person name="Munk C.A."/>
            <person name="Rogers Y.C."/>
            <person name="Tapia R."/>
            <person name="Saunders E.S."/>
            <person name="Sims D.R."/>
            <person name="Smith L.A."/>
            <person name="Smith T.J."/>
            <person name="Sutton G."/>
            <person name="Brettin T."/>
        </authorList>
    </citation>
    <scope>NUCLEOTIDE SEQUENCE [LARGE SCALE GENOMIC DNA]</scope>
    <source>
        <strain evidence="3">D str. 1873</strain>
    </source>
</reference>
<evidence type="ECO:0000256" key="1">
    <source>
        <dbReference type="ARBA" id="ARBA00007189"/>
    </source>
</evidence>
<evidence type="ECO:0000313" key="3">
    <source>
        <dbReference type="Proteomes" id="UP000006160"/>
    </source>
</evidence>
<sequence length="104" mass="12038">MMSALIIGGDRLGKITDELHKKGFTDIKHITGRKGGERKIRIYSQIEKADLTIVLVDYINHVIVNNLKNKINKNNKCNNVIYAKRSWSHMEKCINNFMTHKNEN</sequence>
<dbReference type="Pfam" id="PF10087">
    <property type="entry name" value="DUF2325"/>
    <property type="match status" value="1"/>
</dbReference>
<proteinExistence type="inferred from homology"/>
<organism evidence="2 3">
    <name type="scientific">Clostridium botulinum D str. 1873</name>
    <dbReference type="NCBI Taxonomy" id="592027"/>
    <lineage>
        <taxon>Bacteria</taxon>
        <taxon>Bacillati</taxon>
        <taxon>Bacillota</taxon>
        <taxon>Clostridia</taxon>
        <taxon>Eubacteriales</taxon>
        <taxon>Clostridiaceae</taxon>
        <taxon>Clostridium</taxon>
    </lineage>
</organism>
<dbReference type="InterPro" id="IPR016772">
    <property type="entry name" value="UCP020408"/>
</dbReference>
<dbReference type="AlphaFoldDB" id="A0A9P2G5X3"/>
<accession>A0A9P2G5X3</accession>
<dbReference type="Proteomes" id="UP000006160">
    <property type="component" value="Unassembled WGS sequence"/>
</dbReference>
<name>A0A9P2G5X3_CLOBO</name>
<evidence type="ECO:0008006" key="4">
    <source>
        <dbReference type="Google" id="ProtNLM"/>
    </source>
</evidence>